<keyword evidence="10" id="KW-1185">Reference proteome</keyword>
<evidence type="ECO:0000256" key="7">
    <source>
        <dbReference type="RuleBase" id="RU363032"/>
    </source>
</evidence>
<evidence type="ECO:0000259" key="8">
    <source>
        <dbReference type="PROSITE" id="PS50928"/>
    </source>
</evidence>
<feature type="transmembrane region" description="Helical" evidence="7">
    <location>
        <begin position="175"/>
        <end position="197"/>
    </location>
</feature>
<sequence length="268" mass="28797">MRKLAYLAGLLVAGITIVPLLFVVIGGFRTTAQVNANPVGWPSPWVADNYTAILGAPAFWEFLWNSTVIAVIATGLAVALGSMAGFALSRYRFRGREALYGVFTIGLLFPLGVASLPLYLLLRQVGLLENPLGVALPEAAFSLPVTILILRPFMLAIPQEVEDAAILDGASRLGFFWRILLPLSMPALSTVTVLAFVTSWNAYLLPLLVFNDQSHFTLPLGVATFQSQYSQDTARILAFTTLSMVPALGVFVLAERRIVGGLSGSVKG</sequence>
<comment type="subcellular location">
    <subcellularLocation>
        <location evidence="1 7">Cell membrane</location>
        <topology evidence="1 7">Multi-pass membrane protein</topology>
    </subcellularLocation>
</comment>
<dbReference type="PANTHER" id="PTHR43744">
    <property type="entry name" value="ABC TRANSPORTER PERMEASE PROTEIN MG189-RELATED-RELATED"/>
    <property type="match status" value="1"/>
</dbReference>
<keyword evidence="5 7" id="KW-1133">Transmembrane helix</keyword>
<dbReference type="InterPro" id="IPR000515">
    <property type="entry name" value="MetI-like"/>
</dbReference>
<name>A0ABV6N7F5_9PSEU</name>
<gene>
    <name evidence="9" type="ORF">ACFFH7_43970</name>
</gene>
<feature type="transmembrane region" description="Helical" evidence="7">
    <location>
        <begin position="236"/>
        <end position="254"/>
    </location>
</feature>
<evidence type="ECO:0000256" key="3">
    <source>
        <dbReference type="ARBA" id="ARBA00022475"/>
    </source>
</evidence>
<dbReference type="Pfam" id="PF00528">
    <property type="entry name" value="BPD_transp_1"/>
    <property type="match status" value="1"/>
</dbReference>
<keyword evidence="6 7" id="KW-0472">Membrane</keyword>
<protein>
    <submittedName>
        <fullName evidence="9">Carbohydrate ABC transporter permease</fullName>
    </submittedName>
</protein>
<accession>A0ABV6N7F5</accession>
<evidence type="ECO:0000256" key="1">
    <source>
        <dbReference type="ARBA" id="ARBA00004651"/>
    </source>
</evidence>
<feature type="transmembrane region" description="Helical" evidence="7">
    <location>
        <begin position="134"/>
        <end position="154"/>
    </location>
</feature>
<keyword evidence="3" id="KW-1003">Cell membrane</keyword>
<comment type="similarity">
    <text evidence="7">Belongs to the binding-protein-dependent transport system permease family.</text>
</comment>
<keyword evidence="4 7" id="KW-0812">Transmembrane</keyword>
<dbReference type="SUPFAM" id="SSF161098">
    <property type="entry name" value="MetI-like"/>
    <property type="match status" value="1"/>
</dbReference>
<reference evidence="9 10" key="1">
    <citation type="submission" date="2024-09" db="EMBL/GenBank/DDBJ databases">
        <authorList>
            <person name="Sun Q."/>
            <person name="Mori K."/>
        </authorList>
    </citation>
    <scope>NUCLEOTIDE SEQUENCE [LARGE SCALE GENOMIC DNA]</scope>
    <source>
        <strain evidence="9 10">TBRC 1432</strain>
    </source>
</reference>
<dbReference type="EMBL" id="JBHLUD010000016">
    <property type="protein sequence ID" value="MFC0548528.1"/>
    <property type="molecule type" value="Genomic_DNA"/>
</dbReference>
<evidence type="ECO:0000256" key="5">
    <source>
        <dbReference type="ARBA" id="ARBA00022989"/>
    </source>
</evidence>
<evidence type="ECO:0000313" key="9">
    <source>
        <dbReference type="EMBL" id="MFC0548528.1"/>
    </source>
</evidence>
<dbReference type="RefSeq" id="WP_273943953.1">
    <property type="nucleotide sequence ID" value="NZ_CP097263.1"/>
</dbReference>
<dbReference type="PROSITE" id="PS50928">
    <property type="entry name" value="ABC_TM1"/>
    <property type="match status" value="1"/>
</dbReference>
<feature type="transmembrane region" description="Helical" evidence="7">
    <location>
        <begin position="7"/>
        <end position="28"/>
    </location>
</feature>
<evidence type="ECO:0000256" key="6">
    <source>
        <dbReference type="ARBA" id="ARBA00023136"/>
    </source>
</evidence>
<comment type="caution">
    <text evidence="9">The sequence shown here is derived from an EMBL/GenBank/DDBJ whole genome shotgun (WGS) entry which is preliminary data.</text>
</comment>
<feature type="domain" description="ABC transmembrane type-1" evidence="8">
    <location>
        <begin position="63"/>
        <end position="254"/>
    </location>
</feature>
<evidence type="ECO:0000256" key="4">
    <source>
        <dbReference type="ARBA" id="ARBA00022692"/>
    </source>
</evidence>
<dbReference type="PANTHER" id="PTHR43744:SF12">
    <property type="entry name" value="ABC TRANSPORTER PERMEASE PROTEIN MG189-RELATED"/>
    <property type="match status" value="1"/>
</dbReference>
<dbReference type="Gene3D" id="1.10.3720.10">
    <property type="entry name" value="MetI-like"/>
    <property type="match status" value="1"/>
</dbReference>
<feature type="transmembrane region" description="Helical" evidence="7">
    <location>
        <begin position="98"/>
        <end position="122"/>
    </location>
</feature>
<dbReference type="Proteomes" id="UP001589810">
    <property type="component" value="Unassembled WGS sequence"/>
</dbReference>
<evidence type="ECO:0000256" key="2">
    <source>
        <dbReference type="ARBA" id="ARBA00022448"/>
    </source>
</evidence>
<dbReference type="InterPro" id="IPR035906">
    <property type="entry name" value="MetI-like_sf"/>
</dbReference>
<evidence type="ECO:0000313" key="10">
    <source>
        <dbReference type="Proteomes" id="UP001589810"/>
    </source>
</evidence>
<keyword evidence="2 7" id="KW-0813">Transport</keyword>
<dbReference type="CDD" id="cd06261">
    <property type="entry name" value="TM_PBP2"/>
    <property type="match status" value="1"/>
</dbReference>
<proteinExistence type="inferred from homology"/>
<organism evidence="9 10">
    <name type="scientific">Kutzneria chonburiensis</name>
    <dbReference type="NCBI Taxonomy" id="1483604"/>
    <lineage>
        <taxon>Bacteria</taxon>
        <taxon>Bacillati</taxon>
        <taxon>Actinomycetota</taxon>
        <taxon>Actinomycetes</taxon>
        <taxon>Pseudonocardiales</taxon>
        <taxon>Pseudonocardiaceae</taxon>
        <taxon>Kutzneria</taxon>
    </lineage>
</organism>
<feature type="transmembrane region" description="Helical" evidence="7">
    <location>
        <begin position="62"/>
        <end position="86"/>
    </location>
</feature>